<proteinExistence type="predicted"/>
<dbReference type="EMBL" id="JAAIUW010000002">
    <property type="protein sequence ID" value="KAF7842043.1"/>
    <property type="molecule type" value="Genomic_DNA"/>
</dbReference>
<gene>
    <name evidence="1" type="ORF">G2W53_004341</name>
</gene>
<evidence type="ECO:0000313" key="1">
    <source>
        <dbReference type="EMBL" id="KAF7842043.1"/>
    </source>
</evidence>
<keyword evidence="2" id="KW-1185">Reference proteome</keyword>
<dbReference type="AlphaFoldDB" id="A0A834XCS6"/>
<sequence length="124" mass="14470">MQGRKREKRQTRVRVESEKIPGAFWSFHFRLLKAKGGIGAAETPFCVCEGIHSEVQEHGHVAELPLELGSTEVGQNGKRRRLKVRMKKMVLSFHVLDFWGSDSNWGLRVENDLRKRKNKKMRLW</sequence>
<organism evidence="1 2">
    <name type="scientific">Senna tora</name>
    <dbReference type="NCBI Taxonomy" id="362788"/>
    <lineage>
        <taxon>Eukaryota</taxon>
        <taxon>Viridiplantae</taxon>
        <taxon>Streptophyta</taxon>
        <taxon>Embryophyta</taxon>
        <taxon>Tracheophyta</taxon>
        <taxon>Spermatophyta</taxon>
        <taxon>Magnoliopsida</taxon>
        <taxon>eudicotyledons</taxon>
        <taxon>Gunneridae</taxon>
        <taxon>Pentapetalae</taxon>
        <taxon>rosids</taxon>
        <taxon>fabids</taxon>
        <taxon>Fabales</taxon>
        <taxon>Fabaceae</taxon>
        <taxon>Caesalpinioideae</taxon>
        <taxon>Cassia clade</taxon>
        <taxon>Senna</taxon>
    </lineage>
</organism>
<evidence type="ECO:0000313" key="2">
    <source>
        <dbReference type="Proteomes" id="UP000634136"/>
    </source>
</evidence>
<dbReference type="Proteomes" id="UP000634136">
    <property type="component" value="Unassembled WGS sequence"/>
</dbReference>
<protein>
    <submittedName>
        <fullName evidence="1">Alpha-L-fucosidase 1</fullName>
    </submittedName>
</protein>
<name>A0A834XCS6_9FABA</name>
<accession>A0A834XCS6</accession>
<comment type="caution">
    <text evidence="1">The sequence shown here is derived from an EMBL/GenBank/DDBJ whole genome shotgun (WGS) entry which is preliminary data.</text>
</comment>
<reference evidence="1" key="1">
    <citation type="submission" date="2020-09" db="EMBL/GenBank/DDBJ databases">
        <title>Genome-Enabled Discovery of Anthraquinone Biosynthesis in Senna tora.</title>
        <authorList>
            <person name="Kang S.-H."/>
            <person name="Pandey R.P."/>
            <person name="Lee C.-M."/>
            <person name="Sim J.-S."/>
            <person name="Jeong J.-T."/>
            <person name="Choi B.-S."/>
            <person name="Jung M."/>
            <person name="Ginzburg D."/>
            <person name="Zhao K."/>
            <person name="Won S.Y."/>
            <person name="Oh T.-J."/>
            <person name="Yu Y."/>
            <person name="Kim N.-H."/>
            <person name="Lee O.R."/>
            <person name="Lee T.-H."/>
            <person name="Bashyal P."/>
            <person name="Kim T.-S."/>
            <person name="Lee W.-H."/>
            <person name="Kawkins C."/>
            <person name="Kim C.-K."/>
            <person name="Kim J.S."/>
            <person name="Ahn B.O."/>
            <person name="Rhee S.Y."/>
            <person name="Sohng J.K."/>
        </authorList>
    </citation>
    <scope>NUCLEOTIDE SEQUENCE</scope>
    <source>
        <tissue evidence="1">Leaf</tissue>
    </source>
</reference>